<evidence type="ECO:0000256" key="1">
    <source>
        <dbReference type="SAM" id="MobiDB-lite"/>
    </source>
</evidence>
<keyword evidence="3" id="KW-1185">Reference proteome</keyword>
<dbReference type="Proteomes" id="UP000053232">
    <property type="component" value="Unassembled WGS sequence"/>
</dbReference>
<protein>
    <submittedName>
        <fullName evidence="2">Uncharacterized protein</fullName>
    </submittedName>
</protein>
<feature type="region of interest" description="Disordered" evidence="1">
    <location>
        <begin position="69"/>
        <end position="93"/>
    </location>
</feature>
<accession>A0A073HX93</accession>
<reference evidence="3" key="1">
    <citation type="journal article" date="2014" name="Cell">
        <title>The Architecture of a Scrambled Genome Reveals Massive Levels of Genomic Rearrangement during Development.</title>
        <authorList>
            <person name="Chen X."/>
            <person name="Bracht J.R."/>
            <person name="Goldman A.D."/>
            <person name="Dolzhenko E."/>
            <person name="Clay D.M."/>
            <person name="Swart E.C."/>
            <person name="Perlman D.H."/>
            <person name="Doak T.G."/>
            <person name="Stuart A."/>
            <person name="Amemiya C.T."/>
            <person name="Sebra R.P."/>
            <person name="Landweber L.F."/>
        </authorList>
    </citation>
    <scope>NUCLEOTIDE SEQUENCE [LARGE SCALE GENOMIC DNA]</scope>
    <source>
        <strain evidence="3">JRB310</strain>
    </source>
</reference>
<name>A0A073HX93_9SPIT</name>
<evidence type="ECO:0000313" key="3">
    <source>
        <dbReference type="Proteomes" id="UP000053232"/>
    </source>
</evidence>
<organism evidence="2 3">
    <name type="scientific">Oxytricha trifallax</name>
    <dbReference type="NCBI Taxonomy" id="1172189"/>
    <lineage>
        <taxon>Eukaryota</taxon>
        <taxon>Sar</taxon>
        <taxon>Alveolata</taxon>
        <taxon>Ciliophora</taxon>
        <taxon>Intramacronucleata</taxon>
        <taxon>Spirotrichea</taxon>
        <taxon>Stichotrichia</taxon>
        <taxon>Sporadotrichida</taxon>
        <taxon>Oxytrichidae</taxon>
        <taxon>Oxytrichinae</taxon>
        <taxon>Oxytricha</taxon>
    </lineage>
</organism>
<sequence>MYFLTFNLEVGHMKLQIGKSGVTIYAEETEQVAEKRNEDIWKLANEEKGTEKTYMKSHVDTWDEWVLENGNKGTGRPTRRPRQLFQRCRGSHRTSRKLLLLSAEKRKRMK</sequence>
<dbReference type="EMBL" id="ARYC01010542">
    <property type="protein sequence ID" value="KEJ82618.1"/>
    <property type="molecule type" value="Genomic_DNA"/>
</dbReference>
<proteinExistence type="predicted"/>
<comment type="caution">
    <text evidence="2">The sequence shown here is derived from an EMBL/GenBank/DDBJ whole genome shotgun (WGS) entry which is preliminary data.</text>
</comment>
<evidence type="ECO:0000313" key="2">
    <source>
        <dbReference type="EMBL" id="KEJ82618.1"/>
    </source>
</evidence>
<dbReference type="AlphaFoldDB" id="A0A073HX93"/>
<gene>
    <name evidence="2" type="ORF">OXYTRIMIC_582</name>
</gene>